<comment type="caution">
    <text evidence="5">The sequence shown here is derived from an EMBL/GenBank/DDBJ whole genome shotgun (WGS) entry which is preliminary data.</text>
</comment>
<dbReference type="InterPro" id="IPR004474">
    <property type="entry name" value="LytR_CpsA_psr"/>
</dbReference>
<evidence type="ECO:0000256" key="2">
    <source>
        <dbReference type="SAM" id="MobiDB-lite"/>
    </source>
</evidence>
<gene>
    <name evidence="5" type="ORF">Vau01_095180</name>
</gene>
<evidence type="ECO:0000256" key="1">
    <source>
        <dbReference type="ARBA" id="ARBA00006068"/>
    </source>
</evidence>
<dbReference type="InterPro" id="IPR050922">
    <property type="entry name" value="LytR/CpsA/Psr_CW_biosynth"/>
</dbReference>
<protein>
    <recommendedName>
        <fullName evidence="4">Cell envelope-related transcriptional attenuator domain-containing protein</fullName>
    </recommendedName>
</protein>
<keyword evidence="6" id="KW-1185">Reference proteome</keyword>
<evidence type="ECO:0000313" key="6">
    <source>
        <dbReference type="Proteomes" id="UP000612585"/>
    </source>
</evidence>
<sequence length="438" mass="47720">MSQPLRGRRELTLVSSMHGMSSRARRADNDAQQSDRDAWRAELDTQLTGEDRPVDAERTGEIPRQRQPDESEKSESAGNGAGRGFGRTIHETETDSETEDDEAAPPPRRRKRRTRRVVLISLLVLLLLVGGGVTAGALYLRSVENDVDRVDAFEEVPVESRPDKVEAAKEALNFLVLGSDTRDPESTGGSRTDTIIVAHLTHDRSSAQLISIPRDTWVHIPKSADGKNGNTNAKINAAFAWGGIPLMVQTVEAYTGVRIDHVVVVDFAGFKEIIDALGGIEINVEESFTSTHSLTEPNGRRHFEAGLQTMDGTTALDYARERYVFSDGDFARIRHQQQVIKAILDKASSGGLLTNPGRLNSFLRATADAVAVDQTLSILNMASELRHLRSGNLTFGTSPSKGTDMIGDQSVVVPDTDKAKALFDAVRRDATAEIAASL</sequence>
<dbReference type="PANTHER" id="PTHR33392:SF6">
    <property type="entry name" value="POLYISOPRENYL-TEICHOIC ACID--PEPTIDOGLYCAN TEICHOIC ACID TRANSFERASE TAGU"/>
    <property type="match status" value="1"/>
</dbReference>
<dbReference type="Gene3D" id="3.40.630.190">
    <property type="entry name" value="LCP protein"/>
    <property type="match status" value="1"/>
</dbReference>
<dbReference type="Proteomes" id="UP000612585">
    <property type="component" value="Unassembled WGS sequence"/>
</dbReference>
<dbReference type="AlphaFoldDB" id="A0A8J3ZFL7"/>
<keyword evidence="3" id="KW-1133">Transmembrane helix</keyword>
<dbReference type="EMBL" id="BOPG01000072">
    <property type="protein sequence ID" value="GIJ62002.1"/>
    <property type="molecule type" value="Genomic_DNA"/>
</dbReference>
<evidence type="ECO:0000313" key="5">
    <source>
        <dbReference type="EMBL" id="GIJ62002.1"/>
    </source>
</evidence>
<name>A0A8J3ZFL7_9ACTN</name>
<evidence type="ECO:0000256" key="3">
    <source>
        <dbReference type="SAM" id="Phobius"/>
    </source>
</evidence>
<organism evidence="5 6">
    <name type="scientific">Virgisporangium aurantiacum</name>
    <dbReference type="NCBI Taxonomy" id="175570"/>
    <lineage>
        <taxon>Bacteria</taxon>
        <taxon>Bacillati</taxon>
        <taxon>Actinomycetota</taxon>
        <taxon>Actinomycetes</taxon>
        <taxon>Micromonosporales</taxon>
        <taxon>Micromonosporaceae</taxon>
        <taxon>Virgisporangium</taxon>
    </lineage>
</organism>
<proteinExistence type="inferred from homology"/>
<dbReference type="NCBIfam" id="TIGR00350">
    <property type="entry name" value="lytR_cpsA_psr"/>
    <property type="match status" value="1"/>
</dbReference>
<accession>A0A8J3ZFL7</accession>
<dbReference type="Pfam" id="PF03816">
    <property type="entry name" value="LytR_cpsA_psr"/>
    <property type="match status" value="1"/>
</dbReference>
<feature type="domain" description="Cell envelope-related transcriptional attenuator" evidence="4">
    <location>
        <begin position="191"/>
        <end position="348"/>
    </location>
</feature>
<comment type="similarity">
    <text evidence="1">Belongs to the LytR/CpsA/Psr (LCP) family.</text>
</comment>
<reference evidence="5" key="1">
    <citation type="submission" date="2021-01" db="EMBL/GenBank/DDBJ databases">
        <title>Whole genome shotgun sequence of Virgisporangium aurantiacum NBRC 16421.</title>
        <authorList>
            <person name="Komaki H."/>
            <person name="Tamura T."/>
        </authorList>
    </citation>
    <scope>NUCLEOTIDE SEQUENCE</scope>
    <source>
        <strain evidence="5">NBRC 16421</strain>
    </source>
</reference>
<evidence type="ECO:0000259" key="4">
    <source>
        <dbReference type="Pfam" id="PF03816"/>
    </source>
</evidence>
<keyword evidence="3" id="KW-0812">Transmembrane</keyword>
<feature type="compositionally biased region" description="Basic and acidic residues" evidence="2">
    <location>
        <begin position="25"/>
        <end position="75"/>
    </location>
</feature>
<dbReference type="PANTHER" id="PTHR33392">
    <property type="entry name" value="POLYISOPRENYL-TEICHOIC ACID--PEPTIDOGLYCAN TEICHOIC ACID TRANSFERASE TAGU"/>
    <property type="match status" value="1"/>
</dbReference>
<feature type="transmembrane region" description="Helical" evidence="3">
    <location>
        <begin position="117"/>
        <end position="140"/>
    </location>
</feature>
<keyword evidence="3" id="KW-0472">Membrane</keyword>
<feature type="compositionally biased region" description="Acidic residues" evidence="2">
    <location>
        <begin position="94"/>
        <end position="103"/>
    </location>
</feature>
<feature type="region of interest" description="Disordered" evidence="2">
    <location>
        <begin position="1"/>
        <end position="111"/>
    </location>
</feature>